<feature type="signal peptide" evidence="2">
    <location>
        <begin position="1"/>
        <end position="20"/>
    </location>
</feature>
<feature type="compositionally biased region" description="Gly residues" evidence="1">
    <location>
        <begin position="257"/>
        <end position="268"/>
    </location>
</feature>
<gene>
    <name evidence="4" type="ORF">GCM10022255_054360</name>
</gene>
<dbReference type="RefSeq" id="WP_345130519.1">
    <property type="nucleotide sequence ID" value="NZ_BAABAT010000016.1"/>
</dbReference>
<reference evidence="5" key="1">
    <citation type="journal article" date="2019" name="Int. J. Syst. Evol. Microbiol.">
        <title>The Global Catalogue of Microorganisms (GCM) 10K type strain sequencing project: providing services to taxonomists for standard genome sequencing and annotation.</title>
        <authorList>
            <consortium name="The Broad Institute Genomics Platform"/>
            <consortium name="The Broad Institute Genome Sequencing Center for Infectious Disease"/>
            <person name="Wu L."/>
            <person name="Ma J."/>
        </authorList>
    </citation>
    <scope>NUCLEOTIDE SEQUENCE [LARGE SCALE GENOMIC DNA]</scope>
    <source>
        <strain evidence="5">JCM 17441</strain>
    </source>
</reference>
<proteinExistence type="predicted"/>
<dbReference type="InterPro" id="IPR002477">
    <property type="entry name" value="Peptidoglycan-bd-like"/>
</dbReference>
<evidence type="ECO:0000313" key="5">
    <source>
        <dbReference type="Proteomes" id="UP001500620"/>
    </source>
</evidence>
<evidence type="ECO:0000256" key="1">
    <source>
        <dbReference type="SAM" id="MobiDB-lite"/>
    </source>
</evidence>
<feature type="chain" id="PRO_5047358211" evidence="2">
    <location>
        <begin position="21"/>
        <end position="368"/>
    </location>
</feature>
<dbReference type="Gene3D" id="1.10.101.10">
    <property type="entry name" value="PGBD-like superfamily/PGBD"/>
    <property type="match status" value="1"/>
</dbReference>
<name>A0ABP8DDQ8_9ACTN</name>
<dbReference type="Gene3D" id="2.40.420.20">
    <property type="match status" value="1"/>
</dbReference>
<keyword evidence="2" id="KW-0732">Signal</keyword>
<dbReference type="SUPFAM" id="SSF47090">
    <property type="entry name" value="PGBD-like"/>
    <property type="match status" value="1"/>
</dbReference>
<keyword evidence="5" id="KW-1185">Reference proteome</keyword>
<feature type="region of interest" description="Disordered" evidence="1">
    <location>
        <begin position="253"/>
        <end position="272"/>
    </location>
</feature>
<protein>
    <submittedName>
        <fullName evidence="4">Peptidoglycan-binding protein</fullName>
    </submittedName>
</protein>
<evidence type="ECO:0000313" key="4">
    <source>
        <dbReference type="EMBL" id="GAA4253451.1"/>
    </source>
</evidence>
<dbReference type="EMBL" id="BAABAT010000016">
    <property type="protein sequence ID" value="GAA4253451.1"/>
    <property type="molecule type" value="Genomic_DNA"/>
</dbReference>
<dbReference type="InterPro" id="IPR036366">
    <property type="entry name" value="PGBDSf"/>
</dbReference>
<sequence length="368" mass="37071">MNRKRAAVVAGVALAGLAGAGTVALVSERSSGGQPAAEEAPAATAPVVSTDVARRQTLSGTLGRSGTYTVIAPGHGTLTWLPANGAVIGRGKPAYEVDGKPVILLFGERPPWRALQSGMTDGADVQQLEDNLRALGYGAGVTVDQHFSSATYWAIRRWQKDSGLPVTGTVPLGQVVFVAGAVRVSAADARAGSAVGPGDTVEHGTGEQRAITVQVTTYVLASVHVGDSVVVSLPDGTIKPGTVTTVGAVAQQQNGSAGAGQGSQGGGSNTQPTAPVVITLTGEVSNVIEDAQVQVGFTVDAHPGVLAVPIPALRALPGAQYEVLVADGAQTRHVTVRVGIFDQIANLVEVSGDGLAAGQRVAVPPDTA</sequence>
<evidence type="ECO:0000259" key="3">
    <source>
        <dbReference type="Pfam" id="PF01471"/>
    </source>
</evidence>
<organism evidence="4 5">
    <name type="scientific">Dactylosporangium darangshiense</name>
    <dbReference type="NCBI Taxonomy" id="579108"/>
    <lineage>
        <taxon>Bacteria</taxon>
        <taxon>Bacillati</taxon>
        <taxon>Actinomycetota</taxon>
        <taxon>Actinomycetes</taxon>
        <taxon>Micromonosporales</taxon>
        <taxon>Micromonosporaceae</taxon>
        <taxon>Dactylosporangium</taxon>
    </lineage>
</organism>
<dbReference type="Proteomes" id="UP001500620">
    <property type="component" value="Unassembled WGS sequence"/>
</dbReference>
<evidence type="ECO:0000256" key="2">
    <source>
        <dbReference type="SAM" id="SignalP"/>
    </source>
</evidence>
<comment type="caution">
    <text evidence="4">The sequence shown here is derived from an EMBL/GenBank/DDBJ whole genome shotgun (WGS) entry which is preliminary data.</text>
</comment>
<accession>A0ABP8DDQ8</accession>
<feature type="domain" description="Peptidoglycan binding-like" evidence="3">
    <location>
        <begin position="122"/>
        <end position="169"/>
    </location>
</feature>
<dbReference type="Pfam" id="PF01471">
    <property type="entry name" value="PG_binding_1"/>
    <property type="match status" value="1"/>
</dbReference>
<dbReference type="InterPro" id="IPR036365">
    <property type="entry name" value="PGBD-like_sf"/>
</dbReference>